<evidence type="ECO:0000256" key="4">
    <source>
        <dbReference type="ARBA" id="ARBA00022692"/>
    </source>
</evidence>
<name>A0A0L0MFA3_9BURK</name>
<dbReference type="InterPro" id="IPR042217">
    <property type="entry name" value="T4SS_VirB10/TrbI"/>
</dbReference>
<evidence type="ECO:0000256" key="1">
    <source>
        <dbReference type="ARBA" id="ARBA00004162"/>
    </source>
</evidence>
<comment type="similarity">
    <text evidence="2">Belongs to the TrbI/VirB10 family.</text>
</comment>
<comment type="caution">
    <text evidence="9">The sequence shown here is derived from an EMBL/GenBank/DDBJ whole genome shotgun (WGS) entry which is preliminary data.</text>
</comment>
<feature type="region of interest" description="Disordered" evidence="7">
    <location>
        <begin position="1"/>
        <end position="37"/>
    </location>
</feature>
<dbReference type="GO" id="GO:0005886">
    <property type="term" value="C:plasma membrane"/>
    <property type="evidence" value="ECO:0007669"/>
    <property type="project" value="UniProtKB-SubCell"/>
</dbReference>
<evidence type="ECO:0000256" key="5">
    <source>
        <dbReference type="ARBA" id="ARBA00022989"/>
    </source>
</evidence>
<evidence type="ECO:0000256" key="2">
    <source>
        <dbReference type="ARBA" id="ARBA00010265"/>
    </source>
</evidence>
<dbReference type="Proteomes" id="UP000036959">
    <property type="component" value="Unassembled WGS sequence"/>
</dbReference>
<evidence type="ECO:0000256" key="6">
    <source>
        <dbReference type="ARBA" id="ARBA00023136"/>
    </source>
</evidence>
<feature type="transmembrane region" description="Helical" evidence="8">
    <location>
        <begin position="49"/>
        <end position="70"/>
    </location>
</feature>
<dbReference type="EMBL" id="LFJJ01000037">
    <property type="protein sequence ID" value="KND60965.1"/>
    <property type="molecule type" value="Genomic_DNA"/>
</dbReference>
<protein>
    <submittedName>
        <fullName evidence="9">Inner membrane protein of type IV secretion of T-DNA complex, TonB-like, VirB10</fullName>
    </submittedName>
</protein>
<evidence type="ECO:0000256" key="3">
    <source>
        <dbReference type="ARBA" id="ARBA00022475"/>
    </source>
</evidence>
<dbReference type="CDD" id="cd16429">
    <property type="entry name" value="VirB10"/>
    <property type="match status" value="1"/>
</dbReference>
<feature type="region of interest" description="Disordered" evidence="7">
    <location>
        <begin position="78"/>
        <end position="189"/>
    </location>
</feature>
<dbReference type="Pfam" id="PF03743">
    <property type="entry name" value="TrbI"/>
    <property type="match status" value="1"/>
</dbReference>
<gene>
    <name evidence="9" type="ORF">BVER_00837</name>
</gene>
<keyword evidence="3" id="KW-1003">Cell membrane</keyword>
<keyword evidence="10" id="KW-1185">Reference proteome</keyword>
<dbReference type="PATRIC" id="fig|242163.4.peg.4842"/>
<dbReference type="InterPro" id="IPR005498">
    <property type="entry name" value="T4SS_VirB10/TraB/TrbI"/>
</dbReference>
<organism evidence="9 10">
    <name type="scientific">Candidatus Burkholderia verschuerenii</name>
    <dbReference type="NCBI Taxonomy" id="242163"/>
    <lineage>
        <taxon>Bacteria</taxon>
        <taxon>Pseudomonadati</taxon>
        <taxon>Pseudomonadota</taxon>
        <taxon>Betaproteobacteria</taxon>
        <taxon>Burkholderiales</taxon>
        <taxon>Burkholderiaceae</taxon>
        <taxon>Burkholderia</taxon>
    </lineage>
</organism>
<feature type="compositionally biased region" description="Low complexity" evidence="7">
    <location>
        <begin position="107"/>
        <end position="133"/>
    </location>
</feature>
<evidence type="ECO:0000313" key="9">
    <source>
        <dbReference type="EMBL" id="KND60965.1"/>
    </source>
</evidence>
<dbReference type="RefSeq" id="WP_050453111.1">
    <property type="nucleotide sequence ID" value="NZ_LFJJ01000037.1"/>
</dbReference>
<dbReference type="OrthoDB" id="9766860at2"/>
<feature type="compositionally biased region" description="Gly residues" evidence="7">
    <location>
        <begin position="172"/>
        <end position="184"/>
    </location>
</feature>
<evidence type="ECO:0000313" key="10">
    <source>
        <dbReference type="Proteomes" id="UP000036959"/>
    </source>
</evidence>
<keyword evidence="4 8" id="KW-0812">Transmembrane</keyword>
<dbReference type="NCBIfam" id="NF038091">
    <property type="entry name" value="T4SS_VirB10"/>
    <property type="match status" value="1"/>
</dbReference>
<keyword evidence="6 8" id="KW-0472">Membrane</keyword>
<reference evidence="10" key="1">
    <citation type="submission" date="2015-06" db="EMBL/GenBank/DDBJ databases">
        <title>Comparative genomics of Burkholderia leaf nodule symbionts.</title>
        <authorList>
            <person name="Carlier A."/>
            <person name="Eberl L."/>
            <person name="Pinto-Carbo M."/>
        </authorList>
    </citation>
    <scope>NUCLEOTIDE SEQUENCE [LARGE SCALE GENOMIC DNA]</scope>
    <source>
        <strain evidence="10">UZHbot4</strain>
    </source>
</reference>
<sequence length="400" mass="42144">MSIFDRFKRDQAEPDAAANQLGGEPAHVEGDRGIPSVNTKRRSSLLTRLFAGVLFLFALALLAVSGWTLYKKYLAPAESPAQATPKKRDELGNGSPLDLSKAKPSLPASQPAGFAQAASAPAAASQPAQATQPVRVQGQQKAPLTPAERKREKGMMYGSGESAQPVQPPPGGGAGGGALLGGNGNSQQNGLGSMLTSTRTPMAVATMLPDPDYLVQKGTVIDCIAQSAINTTQPGMLNCLGSDDVYSKSNRVILLDRGTVYHVEYQRGLNQGQDRIFMLASRADTPQNVSIDLDSPVTDALGRAGLTGTINTHFWQRFGGAIMVGLVGDLGQAVTNRAMSSGSQFSVNNTTQSTSSAADVALQNSVNIPPTLEHNQGAHIKLYIARDLDFRSVYGLAEQQ</sequence>
<dbReference type="InterPro" id="IPR047695">
    <property type="entry name" value="T4SS_VirB10/PtlG"/>
</dbReference>
<dbReference type="Gene3D" id="2.40.128.260">
    <property type="entry name" value="Type IV secretion system, VirB10/TraB/TrbI"/>
    <property type="match status" value="2"/>
</dbReference>
<accession>A0A0L0MFA3</accession>
<proteinExistence type="inferred from homology"/>
<comment type="subcellular location">
    <subcellularLocation>
        <location evidence="1">Cell membrane</location>
        <topology evidence="1">Single-pass membrane protein</topology>
    </subcellularLocation>
</comment>
<evidence type="ECO:0000256" key="7">
    <source>
        <dbReference type="SAM" id="MobiDB-lite"/>
    </source>
</evidence>
<dbReference type="AlphaFoldDB" id="A0A0L0MFA3"/>
<evidence type="ECO:0000256" key="8">
    <source>
        <dbReference type="SAM" id="Phobius"/>
    </source>
</evidence>
<feature type="compositionally biased region" description="Basic and acidic residues" evidence="7">
    <location>
        <begin position="1"/>
        <end position="12"/>
    </location>
</feature>
<keyword evidence="5 8" id="KW-1133">Transmembrane helix</keyword>